<evidence type="ECO:0000259" key="5">
    <source>
        <dbReference type="Pfam" id="PF04055"/>
    </source>
</evidence>
<protein>
    <recommendedName>
        <fullName evidence="5">Radical SAM core domain-containing protein</fullName>
    </recommendedName>
</protein>
<dbReference type="EMBL" id="MFJG01000032">
    <property type="protein sequence ID" value="OGG05607.1"/>
    <property type="molecule type" value="Genomic_DNA"/>
</dbReference>
<dbReference type="SFLD" id="SFLDG01067">
    <property type="entry name" value="SPASM/twitch_domain_containing"/>
    <property type="match status" value="1"/>
</dbReference>
<dbReference type="InterPro" id="IPR007197">
    <property type="entry name" value="rSAM"/>
</dbReference>
<dbReference type="STRING" id="1798377.A2872_00610"/>
<dbReference type="SUPFAM" id="SSF102114">
    <property type="entry name" value="Radical SAM enzymes"/>
    <property type="match status" value="1"/>
</dbReference>
<feature type="domain" description="Radical SAM core" evidence="5">
    <location>
        <begin position="12"/>
        <end position="159"/>
    </location>
</feature>
<dbReference type="GO" id="GO:0003824">
    <property type="term" value="F:catalytic activity"/>
    <property type="evidence" value="ECO:0007669"/>
    <property type="project" value="InterPro"/>
</dbReference>
<name>A0A1F5Z096_9BACT</name>
<accession>A0A1F5Z096</accession>
<dbReference type="PANTHER" id="PTHR11228:SF7">
    <property type="entry name" value="PQQA PEPTIDE CYCLASE"/>
    <property type="match status" value="1"/>
</dbReference>
<dbReference type="Pfam" id="PF04055">
    <property type="entry name" value="Radical_SAM"/>
    <property type="match status" value="1"/>
</dbReference>
<comment type="caution">
    <text evidence="6">The sequence shown here is derived from an EMBL/GenBank/DDBJ whole genome shotgun (WGS) entry which is preliminary data.</text>
</comment>
<dbReference type="PANTHER" id="PTHR11228">
    <property type="entry name" value="RADICAL SAM DOMAIN PROTEIN"/>
    <property type="match status" value="1"/>
</dbReference>
<keyword evidence="2" id="KW-0479">Metal-binding</keyword>
<evidence type="ECO:0000256" key="2">
    <source>
        <dbReference type="ARBA" id="ARBA00022723"/>
    </source>
</evidence>
<dbReference type="InterPro" id="IPR050377">
    <property type="entry name" value="Radical_SAM_PqqE_MftC-like"/>
</dbReference>
<dbReference type="Gene3D" id="3.20.20.70">
    <property type="entry name" value="Aldolase class I"/>
    <property type="match status" value="1"/>
</dbReference>
<keyword evidence="4" id="KW-0411">Iron-sulfur</keyword>
<evidence type="ECO:0000313" key="6">
    <source>
        <dbReference type="EMBL" id="OGG05607.1"/>
    </source>
</evidence>
<gene>
    <name evidence="6" type="ORF">A2872_00610</name>
</gene>
<evidence type="ECO:0000256" key="1">
    <source>
        <dbReference type="ARBA" id="ARBA00022691"/>
    </source>
</evidence>
<dbReference type="AlphaFoldDB" id="A0A1F5Z096"/>
<proteinExistence type="predicted"/>
<dbReference type="GO" id="GO:0046872">
    <property type="term" value="F:metal ion binding"/>
    <property type="evidence" value="ECO:0007669"/>
    <property type="project" value="UniProtKB-KW"/>
</dbReference>
<sequence>MDEGILHHLYISPVEKCNLGCKICYTFKSGDILTNEKILDYVDRYNKVVEVKTITFCGGEVFALTNFSELVNELTRIGYFIQIITNGTIDRLDQFKNPNLINIIVSLDGLPKYHDKNRGAGNFRKSFTFLQKAQKMGFHTEAFSIITQENLPDIEKFEKLVKVPVTYHPRKPMAYLTAHPVSNIVGETKGFSFITAAQRAKLGSNKKIFPPLNFGCWQVSLMSNGVIYGCCEGITAIGRITDDPKLIIERFKKRMNPTGCIEPCFMCGYKDECHS</sequence>
<dbReference type="Proteomes" id="UP000178681">
    <property type="component" value="Unassembled WGS sequence"/>
</dbReference>
<dbReference type="InterPro" id="IPR013785">
    <property type="entry name" value="Aldolase_TIM"/>
</dbReference>
<organism evidence="6 7">
    <name type="scientific">Candidatus Gottesmanbacteria bacterium RIFCSPHIGHO2_01_FULL_42_12</name>
    <dbReference type="NCBI Taxonomy" id="1798377"/>
    <lineage>
        <taxon>Bacteria</taxon>
        <taxon>Candidatus Gottesmaniibacteriota</taxon>
    </lineage>
</organism>
<keyword evidence="1" id="KW-0949">S-adenosyl-L-methionine</keyword>
<evidence type="ECO:0000313" key="7">
    <source>
        <dbReference type="Proteomes" id="UP000178681"/>
    </source>
</evidence>
<evidence type="ECO:0000256" key="3">
    <source>
        <dbReference type="ARBA" id="ARBA00023004"/>
    </source>
</evidence>
<reference evidence="6 7" key="1">
    <citation type="journal article" date="2016" name="Nat. Commun.">
        <title>Thousands of microbial genomes shed light on interconnected biogeochemical processes in an aquifer system.</title>
        <authorList>
            <person name="Anantharaman K."/>
            <person name="Brown C.T."/>
            <person name="Hug L.A."/>
            <person name="Sharon I."/>
            <person name="Castelle C.J."/>
            <person name="Probst A.J."/>
            <person name="Thomas B.C."/>
            <person name="Singh A."/>
            <person name="Wilkins M.J."/>
            <person name="Karaoz U."/>
            <person name="Brodie E.L."/>
            <person name="Williams K.H."/>
            <person name="Hubbard S.S."/>
            <person name="Banfield J.F."/>
        </authorList>
    </citation>
    <scope>NUCLEOTIDE SEQUENCE [LARGE SCALE GENOMIC DNA]</scope>
</reference>
<dbReference type="GO" id="GO:0051536">
    <property type="term" value="F:iron-sulfur cluster binding"/>
    <property type="evidence" value="ECO:0007669"/>
    <property type="project" value="UniProtKB-KW"/>
</dbReference>
<dbReference type="SFLD" id="SFLDS00029">
    <property type="entry name" value="Radical_SAM"/>
    <property type="match status" value="1"/>
</dbReference>
<evidence type="ECO:0000256" key="4">
    <source>
        <dbReference type="ARBA" id="ARBA00023014"/>
    </source>
</evidence>
<dbReference type="CDD" id="cd01335">
    <property type="entry name" value="Radical_SAM"/>
    <property type="match status" value="1"/>
</dbReference>
<dbReference type="InterPro" id="IPR058240">
    <property type="entry name" value="rSAM_sf"/>
</dbReference>
<keyword evidence="3" id="KW-0408">Iron</keyword>